<dbReference type="EMBL" id="JAASAI010000002">
    <property type="protein sequence ID" value="NIL21515.1"/>
    <property type="molecule type" value="Genomic_DNA"/>
</dbReference>
<organism evidence="1 2">
    <name type="scientific">Yersinia mollaretii</name>
    <dbReference type="NCBI Taxonomy" id="33060"/>
    <lineage>
        <taxon>Bacteria</taxon>
        <taxon>Pseudomonadati</taxon>
        <taxon>Pseudomonadota</taxon>
        <taxon>Gammaproteobacteria</taxon>
        <taxon>Enterobacterales</taxon>
        <taxon>Yersiniaceae</taxon>
        <taxon>Yersinia</taxon>
    </lineage>
</organism>
<protein>
    <submittedName>
        <fullName evidence="1">Uncharacterized protein</fullName>
    </submittedName>
</protein>
<sequence>MNAVLAEIERKYLGKKATPETIHDMEREAARLIRRLITTKVTFVE</sequence>
<accession>A0AA44CJ23</accession>
<comment type="caution">
    <text evidence="1">The sequence shown here is derived from an EMBL/GenBank/DDBJ whole genome shotgun (WGS) entry which is preliminary data.</text>
</comment>
<dbReference type="RefSeq" id="WP_167311640.1">
    <property type="nucleotide sequence ID" value="NZ_CAWPGR010000012.1"/>
</dbReference>
<reference evidence="1" key="1">
    <citation type="submission" date="2020-03" db="EMBL/GenBank/DDBJ databases">
        <authorList>
            <person name="Kislichkina A."/>
            <person name="Dentovskaya S."/>
            <person name="Shaikhutdinov R."/>
            <person name="Ivanov S."/>
            <person name="Sizova A."/>
            <person name="Solomentsev V."/>
            <person name="Bogun A."/>
        </authorList>
    </citation>
    <scope>NUCLEOTIDE SEQUENCE</scope>
    <source>
        <strain evidence="1">SCPM-O-B-7610</strain>
    </source>
</reference>
<name>A0AA44CJ23_YERMO</name>
<gene>
    <name evidence="1" type="ORF">HB991_03115</name>
</gene>
<dbReference type="Proteomes" id="UP000712947">
    <property type="component" value="Unassembled WGS sequence"/>
</dbReference>
<evidence type="ECO:0000313" key="1">
    <source>
        <dbReference type="EMBL" id="NIL21515.1"/>
    </source>
</evidence>
<dbReference type="AlphaFoldDB" id="A0AA44CJ23"/>
<evidence type="ECO:0000313" key="2">
    <source>
        <dbReference type="Proteomes" id="UP000712947"/>
    </source>
</evidence>
<proteinExistence type="predicted"/>